<proteinExistence type="predicted"/>
<gene>
    <name evidence="2" type="ORF">CPB84DRAFT_1679724</name>
</gene>
<sequence length="431" mass="48685">MTSSIVRLPSEILEEIVNFSSVSSQLSVARVSRLFYTLSLRALYHEIFLSSPTAVVACCRTLVSNCDAAFTARSFQITYTYYPPSSNTFLSAYYSLIEKALLSLRELHTLKLLVHDPYFITLFTRCGFPELRHFECFLKPSSQLIQFLNGHPKVNYLQLSPHEDTRQPLFVQDEEGNRVDGLPFLELPGLQYYVGNVQGIPYLGPSSRLRAAIINWNAVDTDPDLTFQTLQRSSRQSLTLLSCVRRGWNLDIIQAVSVWLPDVLSLHVSNIMLVDAFPTEEYLQKVQGYLSRFTRLERLHIKCIDYWEMGNLTSSIDKDFATVATWGSVCSSLTEISLPHSNGLSWFRISDTVWIPDPSHAIGKKWLQDTVASKRLHGWEKTEGSTAETLPDHTAFVNAITIARRRFSGLLHEMENENAGSTISTSAASDI</sequence>
<feature type="domain" description="F-box" evidence="1">
    <location>
        <begin position="2"/>
        <end position="47"/>
    </location>
</feature>
<organism evidence="2 3">
    <name type="scientific">Gymnopilus junonius</name>
    <name type="common">Spectacular rustgill mushroom</name>
    <name type="synonym">Gymnopilus spectabilis subsp. junonius</name>
    <dbReference type="NCBI Taxonomy" id="109634"/>
    <lineage>
        <taxon>Eukaryota</taxon>
        <taxon>Fungi</taxon>
        <taxon>Dikarya</taxon>
        <taxon>Basidiomycota</taxon>
        <taxon>Agaricomycotina</taxon>
        <taxon>Agaricomycetes</taxon>
        <taxon>Agaricomycetidae</taxon>
        <taxon>Agaricales</taxon>
        <taxon>Agaricineae</taxon>
        <taxon>Hymenogastraceae</taxon>
        <taxon>Gymnopilus</taxon>
    </lineage>
</organism>
<evidence type="ECO:0000259" key="1">
    <source>
        <dbReference type="PROSITE" id="PS50181"/>
    </source>
</evidence>
<protein>
    <recommendedName>
        <fullName evidence="1">F-box domain-containing protein</fullName>
    </recommendedName>
</protein>
<dbReference type="OrthoDB" id="3190489at2759"/>
<dbReference type="AlphaFoldDB" id="A0A9P5NRG6"/>
<dbReference type="InterPro" id="IPR001810">
    <property type="entry name" value="F-box_dom"/>
</dbReference>
<dbReference type="Proteomes" id="UP000724874">
    <property type="component" value="Unassembled WGS sequence"/>
</dbReference>
<name>A0A9P5NRG6_GYMJU</name>
<evidence type="ECO:0000313" key="2">
    <source>
        <dbReference type="EMBL" id="KAF8901473.1"/>
    </source>
</evidence>
<dbReference type="Pfam" id="PF12937">
    <property type="entry name" value="F-box-like"/>
    <property type="match status" value="1"/>
</dbReference>
<dbReference type="SUPFAM" id="SSF81383">
    <property type="entry name" value="F-box domain"/>
    <property type="match status" value="1"/>
</dbReference>
<comment type="caution">
    <text evidence="2">The sequence shown here is derived from an EMBL/GenBank/DDBJ whole genome shotgun (WGS) entry which is preliminary data.</text>
</comment>
<dbReference type="PROSITE" id="PS50181">
    <property type="entry name" value="FBOX"/>
    <property type="match status" value="1"/>
</dbReference>
<accession>A0A9P5NRG6</accession>
<reference evidence="2" key="1">
    <citation type="submission" date="2020-11" db="EMBL/GenBank/DDBJ databases">
        <authorList>
            <consortium name="DOE Joint Genome Institute"/>
            <person name="Ahrendt S."/>
            <person name="Riley R."/>
            <person name="Andreopoulos W."/>
            <person name="LaButti K."/>
            <person name="Pangilinan J."/>
            <person name="Ruiz-duenas F.J."/>
            <person name="Barrasa J.M."/>
            <person name="Sanchez-Garcia M."/>
            <person name="Camarero S."/>
            <person name="Miyauchi S."/>
            <person name="Serrano A."/>
            <person name="Linde D."/>
            <person name="Babiker R."/>
            <person name="Drula E."/>
            <person name="Ayuso-Fernandez I."/>
            <person name="Pacheco R."/>
            <person name="Padilla G."/>
            <person name="Ferreira P."/>
            <person name="Barriuso J."/>
            <person name="Kellner H."/>
            <person name="Castanera R."/>
            <person name="Alfaro M."/>
            <person name="Ramirez L."/>
            <person name="Pisabarro A.G."/>
            <person name="Kuo A."/>
            <person name="Tritt A."/>
            <person name="Lipzen A."/>
            <person name="He G."/>
            <person name="Yan M."/>
            <person name="Ng V."/>
            <person name="Cullen D."/>
            <person name="Martin F."/>
            <person name="Rosso M.-N."/>
            <person name="Henrissat B."/>
            <person name="Hibbett D."/>
            <person name="Martinez A.T."/>
            <person name="Grigoriev I.V."/>
        </authorList>
    </citation>
    <scope>NUCLEOTIDE SEQUENCE</scope>
    <source>
        <strain evidence="2">AH 44721</strain>
    </source>
</reference>
<keyword evidence="3" id="KW-1185">Reference proteome</keyword>
<dbReference type="EMBL" id="JADNYJ010000041">
    <property type="protein sequence ID" value="KAF8901473.1"/>
    <property type="molecule type" value="Genomic_DNA"/>
</dbReference>
<evidence type="ECO:0000313" key="3">
    <source>
        <dbReference type="Proteomes" id="UP000724874"/>
    </source>
</evidence>
<dbReference type="InterPro" id="IPR036047">
    <property type="entry name" value="F-box-like_dom_sf"/>
</dbReference>